<feature type="compositionally biased region" description="Basic residues" evidence="1">
    <location>
        <begin position="532"/>
        <end position="560"/>
    </location>
</feature>
<feature type="compositionally biased region" description="Acidic residues" evidence="1">
    <location>
        <begin position="586"/>
        <end position="598"/>
    </location>
</feature>
<evidence type="ECO:0000313" key="2">
    <source>
        <dbReference type="EMBL" id="KAF4636272.1"/>
    </source>
</evidence>
<proteinExistence type="predicted"/>
<feature type="compositionally biased region" description="Polar residues" evidence="1">
    <location>
        <begin position="635"/>
        <end position="647"/>
    </location>
</feature>
<feature type="compositionally biased region" description="Pro residues" evidence="1">
    <location>
        <begin position="121"/>
        <end position="138"/>
    </location>
</feature>
<feature type="compositionally biased region" description="Basic and acidic residues" evidence="1">
    <location>
        <begin position="139"/>
        <end position="150"/>
    </location>
</feature>
<dbReference type="EMBL" id="JAAMPI010000073">
    <property type="protein sequence ID" value="KAF4636272.1"/>
    <property type="molecule type" value="Genomic_DNA"/>
</dbReference>
<feature type="compositionally biased region" description="Acidic residues" evidence="1">
    <location>
        <begin position="861"/>
        <end position="870"/>
    </location>
</feature>
<evidence type="ECO:0000256" key="1">
    <source>
        <dbReference type="SAM" id="MobiDB-lite"/>
    </source>
</evidence>
<feature type="compositionally biased region" description="Polar residues" evidence="1">
    <location>
        <begin position="716"/>
        <end position="732"/>
    </location>
</feature>
<feature type="region of interest" description="Disordered" evidence="1">
    <location>
        <begin position="831"/>
        <end position="882"/>
    </location>
</feature>
<feature type="compositionally biased region" description="Acidic residues" evidence="1">
    <location>
        <begin position="619"/>
        <end position="629"/>
    </location>
</feature>
<dbReference type="Proteomes" id="UP000566819">
    <property type="component" value="Unassembled WGS sequence"/>
</dbReference>
<gene>
    <name evidence="2" type="ORF">G7Y89_g1815</name>
</gene>
<feature type="compositionally biased region" description="Polar residues" evidence="1">
    <location>
        <begin position="663"/>
        <end position="675"/>
    </location>
</feature>
<comment type="caution">
    <text evidence="2">The sequence shown here is derived from an EMBL/GenBank/DDBJ whole genome shotgun (WGS) entry which is preliminary data.</text>
</comment>
<feature type="compositionally biased region" description="Basic and acidic residues" evidence="1">
    <location>
        <begin position="871"/>
        <end position="882"/>
    </location>
</feature>
<feature type="region of interest" description="Disordered" evidence="1">
    <location>
        <begin position="419"/>
        <end position="818"/>
    </location>
</feature>
<name>A0A8H4RUI7_9HELO</name>
<feature type="compositionally biased region" description="Acidic residues" evidence="1">
    <location>
        <begin position="568"/>
        <end position="577"/>
    </location>
</feature>
<feature type="compositionally biased region" description="Acidic residues" evidence="1">
    <location>
        <begin position="473"/>
        <end position="491"/>
    </location>
</feature>
<protein>
    <submittedName>
        <fullName evidence="2">Uncharacterized protein</fullName>
    </submittedName>
</protein>
<dbReference type="AlphaFoldDB" id="A0A8H4RUI7"/>
<feature type="compositionally biased region" description="Acidic residues" evidence="1">
    <location>
        <begin position="437"/>
        <end position="447"/>
    </location>
</feature>
<sequence length="920" mass="102692">MHTIFLLRKEILDLKEQQYAECLSKKTSGLGKSGRHEIQPLLVQPSSSIHLPIEYSRIAISSHLDLSFPTLNHSALKIIPLEILQTPHRLNSSALLHHTKELFLAPNHFNHSFEHQHPRCSHPPPSSSRSSSPPPSPSPERRPQRDKNPEPKTPWIHAGLIHDVHHIPREVFFSFTAKRTSGPFKGKRYLRWANDATGTPFGNKRVGQIWRNMITWDKHHERHWAEYLDNYGTWVRKCATVGRKAQRDYLLRIWLDPNFVDPYPRGKATVIGPPLNVIHAPDALQAVPHRAHSPDPNGQCYPNTRILMSTCGISTTAWKDAGDTPLEVIELFMRGRMFNRDMAYEDGYEKQLLMQIESAWFEVGWRVDARAMRDAMHAIRDGVVRNVFATDEWVSHPPLKIDQHKGDQVERMLDRIRRDLDDDDSGDDGFGGGGGGGDDDNDDDDNDNGGGDGNRGRRGYRGWNFGNFGNRDDDNDNDMGNSDDEDNDNNDGDSGANPLFVSPARRRRATTSSGSSSKQKSKDKKRKEDKGKRKKTKNNKKSKKSKGKKEKKSARSKKGKEKVVNLVSDDEEDDDDSWANYPESVPDIDLDIDFDNDDDLGKGSGTQDEDSHQAAEVVDLVENDEESVNEDLTNRLVSQHQNATSPDPQRVIRPRLLGRDDTPSSADPSNYQDLTGNDADEDDQASSHPNREELRKLREQYMRKNEEASPPKKAQTEASSSRPKPLTRTTPTIGRLFSHYNKVQTEAQASEGNSSPSSTNSGPRGGEQRTSAPAESSNAATGSLISNRPPQQAATSPGETRPAPAPVGSNPAEDLLPLRSASDVTAWWLSRRAAPNATPPQPSSLEAGSSPPKRPRLEAFQENEDLDNSEDSPKKLKTEDTSNVIVKDEGELIWILDDDDEEPAQIVKGVGTGEDPFEID</sequence>
<dbReference type="OrthoDB" id="3564082at2759"/>
<evidence type="ECO:0000313" key="3">
    <source>
        <dbReference type="Proteomes" id="UP000566819"/>
    </source>
</evidence>
<accession>A0A8H4RUI7</accession>
<reference evidence="2 3" key="1">
    <citation type="submission" date="2020-03" db="EMBL/GenBank/DDBJ databases">
        <title>Draft Genome Sequence of Cudoniella acicularis.</title>
        <authorList>
            <person name="Buettner E."/>
            <person name="Kellner H."/>
        </authorList>
    </citation>
    <scope>NUCLEOTIDE SEQUENCE [LARGE SCALE GENOMIC DNA]</scope>
    <source>
        <strain evidence="2 3">DSM 108380</strain>
    </source>
</reference>
<keyword evidence="3" id="KW-1185">Reference proteome</keyword>
<feature type="compositionally biased region" description="Low complexity" evidence="1">
    <location>
        <begin position="750"/>
        <end position="762"/>
    </location>
</feature>
<feature type="compositionally biased region" description="Basic and acidic residues" evidence="1">
    <location>
        <begin position="689"/>
        <end position="710"/>
    </location>
</feature>
<feature type="region of interest" description="Disordered" evidence="1">
    <location>
        <begin position="114"/>
        <end position="155"/>
    </location>
</feature>
<feature type="compositionally biased region" description="Polar residues" evidence="1">
    <location>
        <begin position="768"/>
        <end position="798"/>
    </location>
</feature>
<organism evidence="2 3">
    <name type="scientific">Cudoniella acicularis</name>
    <dbReference type="NCBI Taxonomy" id="354080"/>
    <lineage>
        <taxon>Eukaryota</taxon>
        <taxon>Fungi</taxon>
        <taxon>Dikarya</taxon>
        <taxon>Ascomycota</taxon>
        <taxon>Pezizomycotina</taxon>
        <taxon>Leotiomycetes</taxon>
        <taxon>Helotiales</taxon>
        <taxon>Tricladiaceae</taxon>
        <taxon>Cudoniella</taxon>
    </lineage>
</organism>